<sequence length="344" mass="38389">MQMMNRHIFVLFLSIFYLTAKAQEGKSAFDFLNLPISSHINALGGNNISIIEEDVSVIQHNPALLGPEMNLQLNLNYMRYVAGINLAGATFAKAAGERGAWAAAIQYAGYGSMKQVEANGVITGTFSPKDMSISGFYAHDITDRLRGGIQAKFLYSSYEQYTSLALAIDLGINYYNPDNQLSLSIAFKNLGGQLKKYNENRDKMPWDIQLGLSKTLDHAPFRFSITAQHLSRWKLPYTAPTTGEYNSSEDEIKEKGNFATDLFRHLVFGIDYIPSRNLYIALGYNYKYRSDMQTYGRNFLSGFTVGAGIKVKMFGIGASLAQQHVGGTTFMFNLTTNISQFIQH</sequence>
<reference evidence="1 2" key="1">
    <citation type="journal article" date="2018" name="Nat. Biotechnol.">
        <title>A standardized bacterial taxonomy based on genome phylogeny substantially revises the tree of life.</title>
        <authorList>
            <person name="Parks D.H."/>
            <person name="Chuvochina M."/>
            <person name="Waite D.W."/>
            <person name="Rinke C."/>
            <person name="Skarshewski A."/>
            <person name="Chaumeil P.A."/>
            <person name="Hugenholtz P."/>
        </authorList>
    </citation>
    <scope>NUCLEOTIDE SEQUENCE [LARGE SCALE GENOMIC DNA]</scope>
    <source>
        <strain evidence="1">UBA11482</strain>
    </source>
</reference>
<evidence type="ECO:0000313" key="2">
    <source>
        <dbReference type="Proteomes" id="UP000262954"/>
    </source>
</evidence>
<dbReference type="AlphaFoldDB" id="A0A316RDU5"/>
<protein>
    <recommendedName>
        <fullName evidence="3">Type IX secretion system protein PorQ</fullName>
    </recommendedName>
</protein>
<organism evidence="1 2">
    <name type="scientific">Coprobacter fastidiosus</name>
    <dbReference type="NCBI Taxonomy" id="1099853"/>
    <lineage>
        <taxon>Bacteria</taxon>
        <taxon>Pseudomonadati</taxon>
        <taxon>Bacteroidota</taxon>
        <taxon>Bacteroidia</taxon>
        <taxon>Bacteroidales</taxon>
        <taxon>Barnesiellaceae</taxon>
        <taxon>Coprobacter</taxon>
    </lineage>
</organism>
<dbReference type="Gene3D" id="2.40.160.60">
    <property type="entry name" value="Outer membrane protein transport protein (OMPP1/FadL/TodX)"/>
    <property type="match status" value="1"/>
</dbReference>
<dbReference type="NCBIfam" id="NF033711">
    <property type="entry name" value="T9SS_PorQ"/>
    <property type="match status" value="1"/>
</dbReference>
<name>A0A316RDU5_9BACT</name>
<evidence type="ECO:0008006" key="3">
    <source>
        <dbReference type="Google" id="ProtNLM"/>
    </source>
</evidence>
<proteinExistence type="predicted"/>
<dbReference type="NCBIfam" id="NF033709">
    <property type="entry name" value="PorV_fam"/>
    <property type="match status" value="1"/>
</dbReference>
<dbReference type="Proteomes" id="UP000262954">
    <property type="component" value="Unassembled WGS sequence"/>
</dbReference>
<accession>A0A316RDU5</accession>
<evidence type="ECO:0000313" key="1">
    <source>
        <dbReference type="EMBL" id="HBJ09478.1"/>
    </source>
</evidence>
<comment type="caution">
    <text evidence="1">The sequence shown here is derived from an EMBL/GenBank/DDBJ whole genome shotgun (WGS) entry which is preliminary data.</text>
</comment>
<gene>
    <name evidence="1" type="ORF">DDY73_10795</name>
</gene>
<dbReference type="EMBL" id="DNWC01000141">
    <property type="protein sequence ID" value="HBJ09478.1"/>
    <property type="molecule type" value="Genomic_DNA"/>
</dbReference>